<sequence>MDKELKKFHLAKCIKRMSEIESRKFVSFEIRKSATERINNDIMLACKNGVISMKSVNDVTIFRGLNENEILAILG</sequence>
<dbReference type="RefSeq" id="WP_073281472.1">
    <property type="nucleotide sequence ID" value="NZ_FRCP01000005.1"/>
</dbReference>
<accession>A0A1M7EI87</accession>
<dbReference type="STRING" id="1120996.SAMN02746066_00003"/>
<evidence type="ECO:0000313" key="2">
    <source>
        <dbReference type="Proteomes" id="UP000184038"/>
    </source>
</evidence>
<dbReference type="AlphaFoldDB" id="A0A1M7EI87"/>
<proteinExistence type="predicted"/>
<reference evidence="1 2" key="1">
    <citation type="submission" date="2016-11" db="EMBL/GenBank/DDBJ databases">
        <authorList>
            <person name="Jaros S."/>
            <person name="Januszkiewicz K."/>
            <person name="Wedrychowicz H."/>
        </authorList>
    </citation>
    <scope>NUCLEOTIDE SEQUENCE [LARGE SCALE GENOMIC DNA]</scope>
    <source>
        <strain evidence="1 2">DSM 15930</strain>
    </source>
</reference>
<keyword evidence="2" id="KW-1185">Reference proteome</keyword>
<organism evidence="1 2">
    <name type="scientific">Anaerosporobacter mobilis DSM 15930</name>
    <dbReference type="NCBI Taxonomy" id="1120996"/>
    <lineage>
        <taxon>Bacteria</taxon>
        <taxon>Bacillati</taxon>
        <taxon>Bacillota</taxon>
        <taxon>Clostridia</taxon>
        <taxon>Lachnospirales</taxon>
        <taxon>Lachnospiraceae</taxon>
        <taxon>Anaerosporobacter</taxon>
    </lineage>
</organism>
<gene>
    <name evidence="1" type="ORF">SAMN02746066_00003</name>
</gene>
<dbReference type="Proteomes" id="UP000184038">
    <property type="component" value="Unassembled WGS sequence"/>
</dbReference>
<evidence type="ECO:0000313" key="1">
    <source>
        <dbReference type="EMBL" id="SHL91512.1"/>
    </source>
</evidence>
<protein>
    <submittedName>
        <fullName evidence="1">Uncharacterized protein</fullName>
    </submittedName>
</protein>
<name>A0A1M7EI87_9FIRM</name>
<dbReference type="EMBL" id="FRCP01000005">
    <property type="protein sequence ID" value="SHL91512.1"/>
    <property type="molecule type" value="Genomic_DNA"/>
</dbReference>